<dbReference type="KEGG" id="orz:FNH13_13720"/>
<dbReference type="PRINTS" id="PR01438">
    <property type="entry name" value="UNVRSLSTRESS"/>
</dbReference>
<evidence type="ECO:0000313" key="5">
    <source>
        <dbReference type="EMBL" id="QDO89255.1"/>
    </source>
</evidence>
<evidence type="ECO:0000256" key="1">
    <source>
        <dbReference type="ARBA" id="ARBA00008791"/>
    </source>
</evidence>
<keyword evidence="6" id="KW-1185">Reference proteome</keyword>
<proteinExistence type="inferred from homology"/>
<dbReference type="RefSeq" id="WP_143783930.1">
    <property type="nucleotide sequence ID" value="NZ_CP041616.1"/>
</dbReference>
<dbReference type="PANTHER" id="PTHR46268:SF27">
    <property type="entry name" value="UNIVERSAL STRESS PROTEIN RV2623"/>
    <property type="match status" value="1"/>
</dbReference>
<dbReference type="PANTHER" id="PTHR46268">
    <property type="entry name" value="STRESS RESPONSE PROTEIN NHAX"/>
    <property type="match status" value="1"/>
</dbReference>
<dbReference type="Gene3D" id="3.40.50.620">
    <property type="entry name" value="HUPs"/>
    <property type="match status" value="2"/>
</dbReference>
<dbReference type="GO" id="GO:0005524">
    <property type="term" value="F:ATP binding"/>
    <property type="evidence" value="ECO:0007669"/>
    <property type="project" value="UniProtKB-KW"/>
</dbReference>
<dbReference type="Pfam" id="PF00582">
    <property type="entry name" value="Usp"/>
    <property type="match status" value="2"/>
</dbReference>
<dbReference type="OrthoDB" id="267918at2"/>
<keyword evidence="3" id="KW-0067">ATP-binding</keyword>
<sequence length="297" mass="29809">MNSQDSRPVVVGFDGSDRATTAVEWAARAAERGQAPLVVVCASNHIQFVPDAGVGLWTPEEAHQASLATAERGAEVARATASGLAVRTASSLASGAAALEKHSVGARLVVVGNSGHGRVAGVLLGSTAFHVATHARCPVVLVPGAADLPLPGPGAGVVVATDGSESGAKAVEQAAELAAHYGAPLRVLTVWQRPAQDRYARPPAGLGSPAEAEEAVRTASARVAESAVQAATQAQPDLTVTSALAEGRAAEAIARESADAALLVVGARGRGDLASLLLGSTSRAVLHLATVPVLIVR</sequence>
<comment type="similarity">
    <text evidence="1">Belongs to the universal stress protein A family.</text>
</comment>
<protein>
    <submittedName>
        <fullName evidence="5">Universal stress protein</fullName>
    </submittedName>
</protein>
<evidence type="ECO:0000256" key="3">
    <source>
        <dbReference type="ARBA" id="ARBA00022840"/>
    </source>
</evidence>
<feature type="domain" description="UspA" evidence="4">
    <location>
        <begin position="157"/>
        <end position="297"/>
    </location>
</feature>
<dbReference type="AlphaFoldDB" id="A0A516GCK2"/>
<evidence type="ECO:0000313" key="6">
    <source>
        <dbReference type="Proteomes" id="UP000315395"/>
    </source>
</evidence>
<evidence type="ECO:0000259" key="4">
    <source>
        <dbReference type="Pfam" id="PF00582"/>
    </source>
</evidence>
<dbReference type="InterPro" id="IPR006016">
    <property type="entry name" value="UspA"/>
</dbReference>
<name>A0A516GCK2_9MICO</name>
<keyword evidence="2" id="KW-0547">Nucleotide-binding</keyword>
<dbReference type="InterPro" id="IPR006015">
    <property type="entry name" value="Universal_stress_UspA"/>
</dbReference>
<dbReference type="EMBL" id="CP041616">
    <property type="protein sequence ID" value="QDO89255.1"/>
    <property type="molecule type" value="Genomic_DNA"/>
</dbReference>
<evidence type="ECO:0000256" key="2">
    <source>
        <dbReference type="ARBA" id="ARBA00022741"/>
    </source>
</evidence>
<feature type="domain" description="UspA" evidence="4">
    <location>
        <begin position="7"/>
        <end position="143"/>
    </location>
</feature>
<dbReference type="CDD" id="cd00293">
    <property type="entry name" value="USP-like"/>
    <property type="match status" value="1"/>
</dbReference>
<accession>A0A516GCK2</accession>
<gene>
    <name evidence="5" type="ORF">FNH13_13720</name>
</gene>
<dbReference type="SUPFAM" id="SSF52402">
    <property type="entry name" value="Adenine nucleotide alpha hydrolases-like"/>
    <property type="match status" value="2"/>
</dbReference>
<dbReference type="InterPro" id="IPR014729">
    <property type="entry name" value="Rossmann-like_a/b/a_fold"/>
</dbReference>
<dbReference type="Proteomes" id="UP000315395">
    <property type="component" value="Chromosome"/>
</dbReference>
<reference evidence="5 6" key="1">
    <citation type="submission" date="2019-07" db="EMBL/GenBank/DDBJ databases">
        <title>complete genome sequencing of Ornithinimicrobium sp. H23M54.</title>
        <authorList>
            <person name="Bae J.-W."/>
            <person name="Lee S.-Y."/>
        </authorList>
    </citation>
    <scope>NUCLEOTIDE SEQUENCE [LARGE SCALE GENOMIC DNA]</scope>
    <source>
        <strain evidence="5 6">H23M54</strain>
    </source>
</reference>
<organism evidence="5 6">
    <name type="scientific">Ornithinimicrobium ciconiae</name>
    <dbReference type="NCBI Taxonomy" id="2594265"/>
    <lineage>
        <taxon>Bacteria</taxon>
        <taxon>Bacillati</taxon>
        <taxon>Actinomycetota</taxon>
        <taxon>Actinomycetes</taxon>
        <taxon>Micrococcales</taxon>
        <taxon>Ornithinimicrobiaceae</taxon>
        <taxon>Ornithinimicrobium</taxon>
    </lineage>
</organism>